<feature type="region of interest" description="Disordered" evidence="1">
    <location>
        <begin position="509"/>
        <end position="530"/>
    </location>
</feature>
<name>A0A0H2RUP5_9AGAM</name>
<protein>
    <recommendedName>
        <fullName evidence="4">Ricin B lectin domain-containing protein</fullName>
    </recommendedName>
</protein>
<evidence type="ECO:0000256" key="1">
    <source>
        <dbReference type="SAM" id="MobiDB-lite"/>
    </source>
</evidence>
<dbReference type="InParanoid" id="A0A0H2RUP5"/>
<feature type="compositionally biased region" description="Low complexity" evidence="1">
    <location>
        <begin position="605"/>
        <end position="614"/>
    </location>
</feature>
<proteinExistence type="predicted"/>
<evidence type="ECO:0000313" key="2">
    <source>
        <dbReference type="EMBL" id="KLO15574.1"/>
    </source>
</evidence>
<keyword evidence="3" id="KW-1185">Reference proteome</keyword>
<sequence>MENDKYDHFACDFSAGGTTTVEVQKRIPKRKAKDAKNTKKVSVSVPLWFGVRIVDGKLKPDESKRFVCCHINNSMEIFIEKEEFENRLADDNNAKKYEDAYNADWAQDGDGLSCKAWLEDGSFVGEGKSSHWPARGLKIKNNLEAQRKVWWEIALKEVTTGSGRLWRPVKPLARKLELFFAPVNDSVSFDDLKRALAAIVEKEQDKLDKKKPSMLDWMTPKAVEKGSKELEGKGILSRNLLKHYETYISLADLQLLIEAQTDGSKTWVRAFPTPQQASDFHELMLKNSENEKWKDNLKDGVVSTTFTKISQNKSFGNRIDAKDIMGKQSANQWGNLLWLNEKEGDEQKKFVAEWLHRSAYSFGSTSELDFQSPQNIVFGTFQANSDMTRAETIIRLLRDADDSTKGELQTVAVNTGEITPIDYSDGLPKSLKLDDWIGEKKYSWLVPELQYIGGFAIDPFPTNPGMMDVYWFTEFHPFSLYSPLNIEGSLDRALIKDYLSTFDWDDRDDKKRAKKTPKSSTLQVSASTDVSSGSLEHPVLAKAPAQVQFASTAQSSNTSTSESGPQAVKVHPRHVVAWNAIRKGQNDVKLGDLTLRKPTLVQEDPSSTPSQPSQTAPPPEGFILSGEVDLFGLPKCVVSVWSWHGPPPSGVVVGTDVPVYQHVKVDSIQPASFIPLLSDTPLGDFELRNVLITCQNYSFEPTKPIGWSLVADIVIDAKHGAVYNVLHDACGMSTLEVKVMASLGKGHSWTQKPEISDFALRGIVQVANDQNAKNAGVALCPGVTITRMGLDVFGVGTTTLGMAPKKSMKYGFRIFGELHVELPGSVTPAVFDFRITEFGGRAKLHASIKGNIWENAFGTGINLEGVTLSAAFSTDKPIKSLEFAFSAKLQTDTWKAQFEGHYTSKENYSISAAVENMGFDGVLDLFHHFSGDSVAIPEHCDVTIGSASIVFEHEKGLTITVDHLAFDKYSSADATIQLSSNGVLIHGDVSNIDFPELDLQIVSAFLEVSLVKEGGTKSSDVALGGTVKVKGLDNFPEISASVHLYKTSADSSTLHWTIYGSFTALGNTTTLGKLLPAFRGTFMQDLALQNLAFIAASKDEPALSAMNPHQFPIKKGIQIAAILGEVDPFTKLLRTKSFPGLMLSAQWANSSFSLHVLLATDTIIHLGHGITTDPIELDIQTNPIDLRISTGVSVPVAGSKDPLDFKASLSVMEETVALEGEMSGLWKNPFGVSQSVTIGPLLALQLEINLLLFPTTGLPSAFGFAGGIAVGQTEGRASVQISDDPTQELLSWEVDHLNVSDLVHFLGEVIEKDVPAPPDFLDFEKISFYMSSGVTIGSASYPAGFSFSADLKIFDVTLRASASVINKSLIAAGSIQGLSVGPLAIKGYQGKDATLSFTLGASQQSVSVDGAISLFGLTIALNLQLQILPKPSFSFQFMLQFTDFLIFSVDAQMIGDHVDLKHLSDLDFSLHALFEQHLVEYIRDQIVSSLEKLKKGIDGPLDEDKKKVAEEQAKLQEGIKAAQTKLDQDYQSWIQHSNKIHEDSQKVIDTYMSKLHELQTSVDNERLAFNQKMKDTEGAVQHANTVRADKMRDAQAAVTNAKSKWDSDVAEKERELEDARKVLNAKFGHAEQDIEDARHKVEGWNSPIQDMQNKINDYKNAHWYEVWKKAAIPELYVALGVLEASKAVAEKVLEAAEAILKSADYVACNGAIPVLEKAVDEVGKAGNTLYNTAQQLLKEADLLSAKLVSDAEAALEDFRKVGDVVLKKAESALDEFVKAQQAFLLAAQKAVDDLVHSAEWLAYQAASAALSTAQHATHGLDVATAALTAIEAGADGIIDIAADVVEAALSAFNITKVELGGTFKALIHPDAKNHFIVSIEGEIVGRPFHFDDLSLNLTSTKDFVHDVFVRLVNFVKPK</sequence>
<feature type="compositionally biased region" description="Polar residues" evidence="1">
    <location>
        <begin position="519"/>
        <end position="530"/>
    </location>
</feature>
<feature type="region of interest" description="Disordered" evidence="1">
    <location>
        <begin position="600"/>
        <end position="619"/>
    </location>
</feature>
<reference evidence="2 3" key="1">
    <citation type="submission" date="2015-04" db="EMBL/GenBank/DDBJ databases">
        <title>Complete genome sequence of Schizopora paradoxa KUC8140, a cosmopolitan wood degrader in East Asia.</title>
        <authorList>
            <consortium name="DOE Joint Genome Institute"/>
            <person name="Min B."/>
            <person name="Park H."/>
            <person name="Jang Y."/>
            <person name="Kim J.-J."/>
            <person name="Kim K.H."/>
            <person name="Pangilinan J."/>
            <person name="Lipzen A."/>
            <person name="Riley R."/>
            <person name="Grigoriev I.V."/>
            <person name="Spatafora J.W."/>
            <person name="Choi I.-G."/>
        </authorList>
    </citation>
    <scope>NUCLEOTIDE SEQUENCE [LARGE SCALE GENOMIC DNA]</scope>
    <source>
        <strain evidence="2 3">KUC8140</strain>
    </source>
</reference>
<dbReference type="OrthoDB" id="3219467at2759"/>
<accession>A0A0H2RUP5</accession>
<organism evidence="2 3">
    <name type="scientific">Schizopora paradoxa</name>
    <dbReference type="NCBI Taxonomy" id="27342"/>
    <lineage>
        <taxon>Eukaryota</taxon>
        <taxon>Fungi</taxon>
        <taxon>Dikarya</taxon>
        <taxon>Basidiomycota</taxon>
        <taxon>Agaricomycotina</taxon>
        <taxon>Agaricomycetes</taxon>
        <taxon>Hymenochaetales</taxon>
        <taxon>Schizoporaceae</taxon>
        <taxon>Schizopora</taxon>
    </lineage>
</organism>
<evidence type="ECO:0000313" key="3">
    <source>
        <dbReference type="Proteomes" id="UP000053477"/>
    </source>
</evidence>
<gene>
    <name evidence="2" type="ORF">SCHPADRAFT_253463</name>
</gene>
<dbReference type="Proteomes" id="UP000053477">
    <property type="component" value="Unassembled WGS sequence"/>
</dbReference>
<dbReference type="EMBL" id="KQ085927">
    <property type="protein sequence ID" value="KLO15574.1"/>
    <property type="molecule type" value="Genomic_DNA"/>
</dbReference>
<evidence type="ECO:0008006" key="4">
    <source>
        <dbReference type="Google" id="ProtNLM"/>
    </source>
</evidence>